<dbReference type="AlphaFoldDB" id="A0A2U9BDR3"/>
<dbReference type="EMBL" id="CP026247">
    <property type="protein sequence ID" value="AWP01782.1"/>
    <property type="molecule type" value="Genomic_DNA"/>
</dbReference>
<name>A0A2U9BDR3_SCOMX</name>
<dbReference type="GO" id="GO:0015074">
    <property type="term" value="P:DNA integration"/>
    <property type="evidence" value="ECO:0007669"/>
    <property type="project" value="InterPro"/>
</dbReference>
<feature type="compositionally biased region" description="Basic and acidic residues" evidence="1">
    <location>
        <begin position="169"/>
        <end position="181"/>
    </location>
</feature>
<feature type="region of interest" description="Disordered" evidence="1">
    <location>
        <begin position="33"/>
        <end position="107"/>
    </location>
</feature>
<dbReference type="GO" id="GO:0006310">
    <property type="term" value="P:DNA recombination"/>
    <property type="evidence" value="ECO:0007669"/>
    <property type="project" value="InterPro"/>
</dbReference>
<reference evidence="2 3" key="1">
    <citation type="submission" date="2017-12" db="EMBL/GenBank/DDBJ databases">
        <title>Integrating genomic resources of turbot (Scophthalmus maximus) in depth evaluation of genetic and physical mapping variation across individuals.</title>
        <authorList>
            <person name="Martinez P."/>
        </authorList>
    </citation>
    <scope>NUCLEOTIDE SEQUENCE [LARGE SCALE GENOMIC DNA]</scope>
</reference>
<gene>
    <name evidence="2" type="ORF">SMAX5B_010537</name>
</gene>
<dbReference type="PANTHER" id="PTHR33480:SF5">
    <property type="entry name" value="SI:DKEY-51D8.9"/>
    <property type="match status" value="1"/>
</dbReference>
<feature type="region of interest" description="Disordered" evidence="1">
    <location>
        <begin position="128"/>
        <end position="181"/>
    </location>
</feature>
<dbReference type="Gene3D" id="1.10.443.10">
    <property type="entry name" value="Intergrase catalytic core"/>
    <property type="match status" value="1"/>
</dbReference>
<feature type="compositionally biased region" description="Polar residues" evidence="1">
    <location>
        <begin position="33"/>
        <end position="52"/>
    </location>
</feature>
<organism evidence="2 3">
    <name type="scientific">Scophthalmus maximus</name>
    <name type="common">Turbot</name>
    <name type="synonym">Psetta maxima</name>
    <dbReference type="NCBI Taxonomy" id="52904"/>
    <lineage>
        <taxon>Eukaryota</taxon>
        <taxon>Metazoa</taxon>
        <taxon>Chordata</taxon>
        <taxon>Craniata</taxon>
        <taxon>Vertebrata</taxon>
        <taxon>Euteleostomi</taxon>
        <taxon>Actinopterygii</taxon>
        <taxon>Neopterygii</taxon>
        <taxon>Teleostei</taxon>
        <taxon>Neoteleostei</taxon>
        <taxon>Acanthomorphata</taxon>
        <taxon>Carangaria</taxon>
        <taxon>Pleuronectiformes</taxon>
        <taxon>Pleuronectoidei</taxon>
        <taxon>Scophthalmidae</taxon>
        <taxon>Scophthalmus</taxon>
    </lineage>
</organism>
<dbReference type="GO" id="GO:0003677">
    <property type="term" value="F:DNA binding"/>
    <property type="evidence" value="ECO:0007669"/>
    <property type="project" value="InterPro"/>
</dbReference>
<dbReference type="PANTHER" id="PTHR33480">
    <property type="entry name" value="SET DOMAIN-CONTAINING PROTEIN-RELATED"/>
    <property type="match status" value="1"/>
</dbReference>
<evidence type="ECO:0000313" key="3">
    <source>
        <dbReference type="Proteomes" id="UP000246464"/>
    </source>
</evidence>
<dbReference type="InterPro" id="IPR013762">
    <property type="entry name" value="Integrase-like_cat_sf"/>
</dbReference>
<feature type="compositionally biased region" description="Polar residues" evidence="1">
    <location>
        <begin position="134"/>
        <end position="149"/>
    </location>
</feature>
<proteinExistence type="predicted"/>
<feature type="region of interest" description="Disordered" evidence="1">
    <location>
        <begin position="747"/>
        <end position="775"/>
    </location>
</feature>
<keyword evidence="3" id="KW-1185">Reference proteome</keyword>
<accession>A0A2U9BDR3</accession>
<sequence length="883" mass="99589">MAEGSPNKLAAIYWNLPSPVLGPLGKIEKLTTETNQNQLTSPNETDTVFNSEKQQKFPRSSGDELLSDEDDLPHSELNQILDDDDYVSDMDYVPNSDSHDDDDDYSDASIHLMPRLLKATQIQEKVVKPDVGTSDASDTNILVVPSTSKHPPLEDPMEVASDSGNSIKDSSRDPEGKGELHEQDLPHLIFSKKNYCYICGKPQSKISRHLRTHKTHAEVVRAFSLPEDSKERKTILEKMRNKGNFQHNTEVLQGGTGPVKVKRKPKAKSQPGKFIHCMHCQGMYIRKELWRHVRRCPFKPENQDLDKEPGRTKVLALAAAHESAFSQQISSGVWKLLGVMKQDEIASIVRNDLSIIQFAQSLYNKHGQDPTKHEYLRQKLREVGRLLLCLRTDFSVQNLEEAVKPANFQRVVQAVKKVAGFDEEKASYLTPSLALKLGHALQKICDIVHCRALMAEDQELIRSTEIFKKLQMSKWSELVSHRALNTLSDAKYNKPSTLPFTEDVQTLHRYLDKSAESSFCNLKETATTQNYAQLAKVTLAQIIVFNRRRAGEVSKMRLKSFHERDNTKLHDDVAMGLSKTEKRLCNYFSRIEIMGKRGRKVAVLLTPRMVDALSLLVSNRAECDVCATNVFLFARPKSMSYYRGQDCLRVHASQCGAKHPEYLRSTHLRKHVATLSQVLNLKNNELDQVADFLGHDIRVHRDFYRLPVPTTQLAKISKLLLSMEKGDLSSMQGRSLDEIEIEEEIAVSDAEAKDRESEPESDEAGCGTSKPVDDADSTFTAAEMVSAVSSTVIETAPPSEGKVDHREAGARRLCPKRVWIKAEVAAVMRYFSKQIKEGKLATKAECSHCKEVEGPVLAERTVQNIRDFVRNRGRAAKRQQQKL</sequence>
<dbReference type="Proteomes" id="UP000246464">
    <property type="component" value="Chromosome 5"/>
</dbReference>
<protein>
    <submittedName>
        <fullName evidence="2">Uncharacterized protein</fullName>
    </submittedName>
</protein>
<evidence type="ECO:0000313" key="2">
    <source>
        <dbReference type="EMBL" id="AWP01782.1"/>
    </source>
</evidence>
<evidence type="ECO:0000256" key="1">
    <source>
        <dbReference type="SAM" id="MobiDB-lite"/>
    </source>
</evidence>